<dbReference type="InterPro" id="IPR030987">
    <property type="entry name" value="AbiV"/>
</dbReference>
<evidence type="ECO:0000313" key="1">
    <source>
        <dbReference type="EMBL" id="MXP15824.1"/>
    </source>
</evidence>
<name>A0A6L7GKK5_9SPHN</name>
<sequence length="194" mass="22259">MPLDRNDPIIQNVIRLYNDASLLREHGRNQSAYALSLIGAEETAKVIIDLWGEMELPKIKRLRTWHLTKQLVLASLSQASVVTPFITQGILHGENVPTSELMREIDQAWKNSHHRSQFAKSYNELWENAKHRALYADTNGTETSLPEVSESEVHYLLSSIRESIVNMADRYVLGCGYVIYEYSAERRKNKMPAF</sequence>
<accession>A0A6L7GKK5</accession>
<gene>
    <name evidence="1" type="ORF">GRI44_13805</name>
</gene>
<evidence type="ECO:0000313" key="2">
    <source>
        <dbReference type="Proteomes" id="UP000473531"/>
    </source>
</evidence>
<dbReference type="Pfam" id="PF18728">
    <property type="entry name" value="HEPN_AbiV"/>
    <property type="match status" value="1"/>
</dbReference>
<dbReference type="AlphaFoldDB" id="A0A6L7GKK5"/>
<comment type="caution">
    <text evidence="1">The sequence shown here is derived from an EMBL/GenBank/DDBJ whole genome shotgun (WGS) entry which is preliminary data.</text>
</comment>
<proteinExistence type="predicted"/>
<dbReference type="EMBL" id="WTYU01000003">
    <property type="protein sequence ID" value="MXP15824.1"/>
    <property type="molecule type" value="Genomic_DNA"/>
</dbReference>
<dbReference type="Proteomes" id="UP000473531">
    <property type="component" value="Unassembled WGS sequence"/>
</dbReference>
<organism evidence="1 2">
    <name type="scientific">Allopontixanthobacter confluentis</name>
    <dbReference type="NCBI Taxonomy" id="1849021"/>
    <lineage>
        <taxon>Bacteria</taxon>
        <taxon>Pseudomonadati</taxon>
        <taxon>Pseudomonadota</taxon>
        <taxon>Alphaproteobacteria</taxon>
        <taxon>Sphingomonadales</taxon>
        <taxon>Erythrobacteraceae</taxon>
        <taxon>Allopontixanthobacter</taxon>
    </lineage>
</organism>
<reference evidence="1 2" key="1">
    <citation type="submission" date="2019-12" db="EMBL/GenBank/DDBJ databases">
        <title>Genomic-based taxomic classification of the family Erythrobacteraceae.</title>
        <authorList>
            <person name="Xu L."/>
        </authorList>
    </citation>
    <scope>NUCLEOTIDE SEQUENCE [LARGE SCALE GENOMIC DNA]</scope>
    <source>
        <strain evidence="1 2">KCTC 52259</strain>
    </source>
</reference>
<keyword evidence="2" id="KW-1185">Reference proteome</keyword>
<dbReference type="NCBIfam" id="TIGR04498">
    <property type="entry name" value="AbiV_defense"/>
    <property type="match status" value="1"/>
</dbReference>
<dbReference type="RefSeq" id="WP_160602437.1">
    <property type="nucleotide sequence ID" value="NZ_WTYU01000003.1"/>
</dbReference>
<protein>
    <submittedName>
        <fullName evidence="1">AbiV family abortive infection protein</fullName>
    </submittedName>
</protein>